<evidence type="ECO:0000313" key="2">
    <source>
        <dbReference type="EMBL" id="MBB5848586.1"/>
    </source>
</evidence>
<feature type="transmembrane region" description="Helical" evidence="1">
    <location>
        <begin position="85"/>
        <end position="105"/>
    </location>
</feature>
<proteinExistence type="predicted"/>
<keyword evidence="1" id="KW-0812">Transmembrane</keyword>
<evidence type="ECO:0000256" key="1">
    <source>
        <dbReference type="SAM" id="Phobius"/>
    </source>
</evidence>
<organism evidence="2 3">
    <name type="scientific">Micrococcus endophyticus</name>
    <dbReference type="NCBI Taxonomy" id="455343"/>
    <lineage>
        <taxon>Bacteria</taxon>
        <taxon>Bacillati</taxon>
        <taxon>Actinomycetota</taxon>
        <taxon>Actinomycetes</taxon>
        <taxon>Micrococcales</taxon>
        <taxon>Micrococcaceae</taxon>
        <taxon>Micrococcus</taxon>
    </lineage>
</organism>
<accession>A0A7W9JIN1</accession>
<keyword evidence="1" id="KW-0472">Membrane</keyword>
<sequence>MSRASDPVPPSRPRPVLLLALAVGAVLVYALQGLVPLLVDGEVPRPDELLAPPSPVVLGGPIAWAAALAALVLPRGRAHPLATTAVGTLAYVAGLALGAFVEIGPGTGGWNWGWESVVAILLVTGAWVPALVAAAALAWLARPRRTPA</sequence>
<keyword evidence="3" id="KW-1185">Reference proteome</keyword>
<evidence type="ECO:0000313" key="3">
    <source>
        <dbReference type="Proteomes" id="UP000567246"/>
    </source>
</evidence>
<name>A0A7W9JIN1_9MICC</name>
<reference evidence="2 3" key="1">
    <citation type="submission" date="2020-08" db="EMBL/GenBank/DDBJ databases">
        <title>Sequencing the genomes of 1000 actinobacteria strains.</title>
        <authorList>
            <person name="Klenk H.-P."/>
        </authorList>
    </citation>
    <scope>NUCLEOTIDE SEQUENCE [LARGE SCALE GENOMIC DNA]</scope>
    <source>
        <strain evidence="2 3">DSM 17945</strain>
    </source>
</reference>
<feature type="transmembrane region" description="Helical" evidence="1">
    <location>
        <begin position="117"/>
        <end position="141"/>
    </location>
</feature>
<dbReference type="Proteomes" id="UP000567246">
    <property type="component" value="Unassembled WGS sequence"/>
</dbReference>
<dbReference type="AlphaFoldDB" id="A0A7W9JIN1"/>
<dbReference type="RefSeq" id="WP_184171779.1">
    <property type="nucleotide sequence ID" value="NZ_BAABAG010000001.1"/>
</dbReference>
<feature type="transmembrane region" description="Helical" evidence="1">
    <location>
        <begin position="54"/>
        <end position="73"/>
    </location>
</feature>
<gene>
    <name evidence="2" type="ORF">HDA33_001150</name>
</gene>
<comment type="caution">
    <text evidence="2">The sequence shown here is derived from an EMBL/GenBank/DDBJ whole genome shotgun (WGS) entry which is preliminary data.</text>
</comment>
<dbReference type="EMBL" id="JACHMW010000001">
    <property type="protein sequence ID" value="MBB5848586.1"/>
    <property type="molecule type" value="Genomic_DNA"/>
</dbReference>
<keyword evidence="1" id="KW-1133">Transmembrane helix</keyword>
<protein>
    <submittedName>
        <fullName evidence="2">Uncharacterized protein</fullName>
    </submittedName>
</protein>